<dbReference type="OrthoDB" id="5986698at2759"/>
<organism evidence="2 3">
    <name type="scientific">Paramuricea clavata</name>
    <name type="common">Red gorgonian</name>
    <name type="synonym">Violescent sea-whip</name>
    <dbReference type="NCBI Taxonomy" id="317549"/>
    <lineage>
        <taxon>Eukaryota</taxon>
        <taxon>Metazoa</taxon>
        <taxon>Cnidaria</taxon>
        <taxon>Anthozoa</taxon>
        <taxon>Octocorallia</taxon>
        <taxon>Malacalcyonacea</taxon>
        <taxon>Plexauridae</taxon>
        <taxon>Paramuricea</taxon>
    </lineage>
</organism>
<keyword evidence="2" id="KW-0436">Ligase</keyword>
<accession>A0A7D9DMC2</accession>
<dbReference type="Pfam" id="PF00632">
    <property type="entry name" value="HECT"/>
    <property type="match status" value="1"/>
</dbReference>
<gene>
    <name evidence="2" type="ORF">PACLA_8A068670</name>
</gene>
<sequence length="269" mass="30158">MLATMMIVQGGELPRIFSPSLCQYIQGGIYNAFPQIDELQEAKTQLDVNKCWTECEWKVDIDGLPLKINLNERHILVNEITKYYVIIRCKSMLDQFIQGLSYYGVLDFIRSSKGMAHHLFSCKKGGKVNVQQVIKTLKPAFSPQGNQRRVKEEIVMAKFIAFLKSIEDGTLQECLEDSDLKLTEQEKSIILLLTPSHMLLFATGAANTPSIGFDPKPMITFVHDEGKSIPSAQTCSNALYLYVNDKTTNGDLSHDLLTALMNGGIFSKL</sequence>
<evidence type="ECO:0000256" key="1">
    <source>
        <dbReference type="ARBA" id="ARBA00022786"/>
    </source>
</evidence>
<protein>
    <submittedName>
        <fullName evidence="2">G2 M phase-specific E3 ubiquitin- ligase-like</fullName>
    </submittedName>
</protein>
<dbReference type="Gene3D" id="3.30.2410.10">
    <property type="entry name" value="Hect, E3 ligase catalytic domain"/>
    <property type="match status" value="1"/>
</dbReference>
<dbReference type="GO" id="GO:0004842">
    <property type="term" value="F:ubiquitin-protein transferase activity"/>
    <property type="evidence" value="ECO:0007669"/>
    <property type="project" value="InterPro"/>
</dbReference>
<dbReference type="PROSITE" id="PS50237">
    <property type="entry name" value="HECT"/>
    <property type="match status" value="1"/>
</dbReference>
<keyword evidence="1" id="KW-0833">Ubl conjugation pathway</keyword>
<name>A0A7D9DMC2_PARCT</name>
<evidence type="ECO:0000313" key="3">
    <source>
        <dbReference type="Proteomes" id="UP001152795"/>
    </source>
</evidence>
<dbReference type="EMBL" id="CACRXK020001059">
    <property type="protein sequence ID" value="CAB3986708.1"/>
    <property type="molecule type" value="Genomic_DNA"/>
</dbReference>
<dbReference type="InterPro" id="IPR035983">
    <property type="entry name" value="Hect_E3_ubiquitin_ligase"/>
</dbReference>
<evidence type="ECO:0000313" key="2">
    <source>
        <dbReference type="EMBL" id="CAB3986708.1"/>
    </source>
</evidence>
<dbReference type="AlphaFoldDB" id="A0A7D9DMC2"/>
<dbReference type="GO" id="GO:0016874">
    <property type="term" value="F:ligase activity"/>
    <property type="evidence" value="ECO:0007669"/>
    <property type="project" value="UniProtKB-KW"/>
</dbReference>
<proteinExistence type="predicted"/>
<comment type="caution">
    <text evidence="2">The sequence shown here is derived from an EMBL/GenBank/DDBJ whole genome shotgun (WGS) entry which is preliminary data.</text>
</comment>
<dbReference type="SUPFAM" id="SSF56204">
    <property type="entry name" value="Hect, E3 ligase catalytic domain"/>
    <property type="match status" value="1"/>
</dbReference>
<reference evidence="2" key="1">
    <citation type="submission" date="2020-04" db="EMBL/GenBank/DDBJ databases">
        <authorList>
            <person name="Alioto T."/>
            <person name="Alioto T."/>
            <person name="Gomez Garrido J."/>
        </authorList>
    </citation>
    <scope>NUCLEOTIDE SEQUENCE</scope>
    <source>
        <strain evidence="2">A484AB</strain>
    </source>
</reference>
<keyword evidence="3" id="KW-1185">Reference proteome</keyword>
<dbReference type="Proteomes" id="UP001152795">
    <property type="component" value="Unassembled WGS sequence"/>
</dbReference>
<dbReference type="InterPro" id="IPR000569">
    <property type="entry name" value="HECT_dom"/>
</dbReference>